<dbReference type="Pfam" id="PF12769">
    <property type="entry name" value="PNTB_4TM"/>
    <property type="match status" value="1"/>
</dbReference>
<organism evidence="15">
    <name type="scientific">Noccaea caerulescens</name>
    <name type="common">Alpine penny-cress</name>
    <name type="synonym">Thlaspi caerulescens</name>
    <dbReference type="NCBI Taxonomy" id="107243"/>
    <lineage>
        <taxon>Eukaryota</taxon>
        <taxon>Viridiplantae</taxon>
        <taxon>Streptophyta</taxon>
        <taxon>Embryophyta</taxon>
        <taxon>Tracheophyta</taxon>
        <taxon>Spermatophyta</taxon>
        <taxon>Magnoliopsida</taxon>
        <taxon>eudicotyledons</taxon>
        <taxon>Gunneridae</taxon>
        <taxon>Pentapetalae</taxon>
        <taxon>rosids</taxon>
        <taxon>malvids</taxon>
        <taxon>Brassicales</taxon>
        <taxon>Brassicaceae</taxon>
        <taxon>Coluteocarpeae</taxon>
        <taxon>Noccaea</taxon>
    </lineage>
</organism>
<feature type="transmembrane region" description="Helical" evidence="12">
    <location>
        <begin position="96"/>
        <end position="114"/>
    </location>
</feature>
<keyword evidence="7" id="KW-1278">Translocase</keyword>
<evidence type="ECO:0000259" key="13">
    <source>
        <dbReference type="Pfam" id="PF02233"/>
    </source>
</evidence>
<evidence type="ECO:0000256" key="10">
    <source>
        <dbReference type="ARBA" id="ARBA00023136"/>
    </source>
</evidence>
<evidence type="ECO:0000256" key="9">
    <source>
        <dbReference type="ARBA" id="ARBA00023027"/>
    </source>
</evidence>
<dbReference type="GO" id="GO:0005886">
    <property type="term" value="C:plasma membrane"/>
    <property type="evidence" value="ECO:0007669"/>
    <property type="project" value="UniProtKB-SubCell"/>
</dbReference>
<feature type="transmembrane region" description="Helical" evidence="12">
    <location>
        <begin position="275"/>
        <end position="293"/>
    </location>
</feature>
<comment type="catalytic activity">
    <reaction evidence="11">
        <text>NAD(+) + NADPH + H(+)(in) = NADH + NADP(+) + H(+)(out)</text>
        <dbReference type="Rhea" id="RHEA:47992"/>
        <dbReference type="ChEBI" id="CHEBI:15378"/>
        <dbReference type="ChEBI" id="CHEBI:57540"/>
        <dbReference type="ChEBI" id="CHEBI:57783"/>
        <dbReference type="ChEBI" id="CHEBI:57945"/>
        <dbReference type="ChEBI" id="CHEBI:58349"/>
        <dbReference type="EC" id="7.1.1.1"/>
    </reaction>
</comment>
<dbReference type="InterPro" id="IPR024605">
    <property type="entry name" value="NADP_transhyd_a_C"/>
</dbReference>
<feature type="transmembrane region" description="Helical" evidence="12">
    <location>
        <begin position="57"/>
        <end position="76"/>
    </location>
</feature>
<proteinExistence type="predicted"/>
<protein>
    <recommendedName>
        <fullName evidence="2">proton-translocating NAD(P)(+) transhydrogenase</fullName>
        <ecNumber evidence="2">7.1.1.1</ecNumber>
    </recommendedName>
</protein>
<dbReference type="GO" id="GO:0006740">
    <property type="term" value="P:NADPH regeneration"/>
    <property type="evidence" value="ECO:0007669"/>
    <property type="project" value="TreeGrafter"/>
</dbReference>
<dbReference type="EC" id="7.1.1.1" evidence="2"/>
<evidence type="ECO:0000313" key="16">
    <source>
        <dbReference type="EMBL" id="JAU87132.1"/>
    </source>
</evidence>
<feature type="domain" description="NAD(P) transhydrogenase alpha subunit C-terminal" evidence="14">
    <location>
        <begin position="3"/>
        <end position="87"/>
    </location>
</feature>
<dbReference type="PANTHER" id="PTHR10160:SF19">
    <property type="entry name" value="PROTON-TRANSLOCATING NAD(P)(+) TRANSHYDROGENASE"/>
    <property type="match status" value="1"/>
</dbReference>
<dbReference type="GO" id="GO:0050661">
    <property type="term" value="F:NADP binding"/>
    <property type="evidence" value="ECO:0007669"/>
    <property type="project" value="TreeGrafter"/>
</dbReference>
<dbReference type="InterPro" id="IPR034300">
    <property type="entry name" value="PNTB-like"/>
</dbReference>
<reference evidence="15" key="1">
    <citation type="submission" date="2016-07" db="EMBL/GenBank/DDBJ databases">
        <title>De novo transcriptome assembly of four accessions of the metal hyperaccumulator plant Noccaea caerulescens.</title>
        <authorList>
            <person name="Blande D."/>
            <person name="Halimaa P."/>
            <person name="Tervahauta A.I."/>
            <person name="Aarts M.G."/>
            <person name="Karenlampi S.O."/>
        </authorList>
    </citation>
    <scope>NUCLEOTIDE SEQUENCE</scope>
</reference>
<evidence type="ECO:0000259" key="14">
    <source>
        <dbReference type="Pfam" id="PF12769"/>
    </source>
</evidence>
<evidence type="ECO:0000256" key="6">
    <source>
        <dbReference type="ARBA" id="ARBA00022857"/>
    </source>
</evidence>
<dbReference type="AlphaFoldDB" id="A0A1J3DBM3"/>
<feature type="transmembrane region" description="Helical" evidence="12">
    <location>
        <begin position="6"/>
        <end position="23"/>
    </location>
</feature>
<evidence type="ECO:0000256" key="4">
    <source>
        <dbReference type="ARBA" id="ARBA00022519"/>
    </source>
</evidence>
<comment type="subcellular location">
    <subcellularLocation>
        <location evidence="1">Cell inner membrane</location>
        <topology evidence="1">Multi-pass membrane protein</topology>
    </subcellularLocation>
</comment>
<dbReference type="EMBL" id="GEVI01014910">
    <property type="protein sequence ID" value="JAU17410.1"/>
    <property type="molecule type" value="Transcribed_RNA"/>
</dbReference>
<dbReference type="Gene3D" id="3.40.50.1220">
    <property type="entry name" value="TPP-binding domain"/>
    <property type="match status" value="1"/>
</dbReference>
<feature type="transmembrane region" description="Helical" evidence="12">
    <location>
        <begin position="120"/>
        <end position="140"/>
    </location>
</feature>
<evidence type="ECO:0000256" key="5">
    <source>
        <dbReference type="ARBA" id="ARBA00022692"/>
    </source>
</evidence>
<keyword evidence="10 12" id="KW-0472">Membrane</keyword>
<evidence type="ECO:0000256" key="1">
    <source>
        <dbReference type="ARBA" id="ARBA00004429"/>
    </source>
</evidence>
<keyword evidence="6" id="KW-0521">NADP</keyword>
<evidence type="ECO:0000256" key="3">
    <source>
        <dbReference type="ARBA" id="ARBA00022475"/>
    </source>
</evidence>
<name>A0A1J3DBM3_NOCCA</name>
<feature type="transmembrane region" description="Helical" evidence="12">
    <location>
        <begin position="356"/>
        <end position="373"/>
    </location>
</feature>
<dbReference type="PANTHER" id="PTHR10160">
    <property type="entry name" value="NAD(P) TRANSHYDROGENASE"/>
    <property type="match status" value="1"/>
</dbReference>
<evidence type="ECO:0000256" key="2">
    <source>
        <dbReference type="ARBA" id="ARBA00012943"/>
    </source>
</evidence>
<evidence type="ECO:0000256" key="12">
    <source>
        <dbReference type="SAM" id="Phobius"/>
    </source>
</evidence>
<feature type="transmembrane region" description="Helical" evidence="12">
    <location>
        <begin position="30"/>
        <end position="51"/>
    </location>
</feature>
<dbReference type="Pfam" id="PF02233">
    <property type="entry name" value="PNTB"/>
    <property type="match status" value="1"/>
</dbReference>
<keyword evidence="4" id="KW-0997">Cell inner membrane</keyword>
<evidence type="ECO:0000313" key="15">
    <source>
        <dbReference type="EMBL" id="JAU17410.1"/>
    </source>
</evidence>
<gene>
    <name evidence="15" type="ORF">GA_TR10463_c0_g1_i1_g.34260</name>
    <name evidence="16" type="ORF">MP_TR26226_c0_g1_i1_g.76499</name>
</gene>
<feature type="transmembrane region" description="Helical" evidence="12">
    <location>
        <begin position="204"/>
        <end position="224"/>
    </location>
</feature>
<keyword evidence="5 12" id="KW-0812">Transmembrane</keyword>
<keyword evidence="9" id="KW-0520">NAD</keyword>
<evidence type="ECO:0000256" key="8">
    <source>
        <dbReference type="ARBA" id="ARBA00022989"/>
    </source>
</evidence>
<feature type="transmembrane region" description="Helical" evidence="12">
    <location>
        <begin position="173"/>
        <end position="192"/>
    </location>
</feature>
<keyword evidence="8 12" id="KW-1133">Transmembrane helix</keyword>
<sequence length="484" mass="50338">MASIFSLSVITGYFSVWGVAPALHTPLMSITNAISGITAVGGLLIMGGGYFPSNFTQALASLAVLISSVNIAGGFLVTKRMLDMFKRKTDPEEHNYLYAIPSVLTLGGIGAAYYSGIASVYQMGYLAASLCCIGGITGLASQSTARIGNALGLIGVSTGVVTALASLNFPAPLLTQALFLLGLGGAAGLVLGKRVAVTELPQTVAAFHALVGLAAVATSLASYWDHAALHNVENLHKIAAFLGTLIGGITFTGSIAAFIKLAAIKFTFDLPFKQYLNKPLTLLNTAGLAALVAYDSTVLGSSILVTAALSSFALGWNITNSIGAADMPVAITVLNSYSGWALCAEGFMLANPMLTIVGSLIGSSGAILSYIMCKAMNRSLQNVIFGSWTTGATKAKTAEHREHVETNAEQVAEILVNSKNVVIVPGYGMAVAQAQYAIAELTRHLVENGVKVRFAIHPVAGRMPGQMNVLLAEVGIPYDIVKEM</sequence>
<feature type="transmembrane region" description="Helical" evidence="12">
    <location>
        <begin position="239"/>
        <end position="263"/>
    </location>
</feature>
<accession>A0A1J3DBM3</accession>
<keyword evidence="3" id="KW-1003">Cell membrane</keyword>
<evidence type="ECO:0000256" key="11">
    <source>
        <dbReference type="ARBA" id="ARBA00048202"/>
    </source>
</evidence>
<feature type="domain" description="NADP transhydrogenase beta-like" evidence="13">
    <location>
        <begin position="122"/>
        <end position="484"/>
    </location>
</feature>
<dbReference type="GO" id="GO:0008750">
    <property type="term" value="F:proton-translocating NAD(P)+ transhydrogenase activity"/>
    <property type="evidence" value="ECO:0007669"/>
    <property type="project" value="UniProtKB-EC"/>
</dbReference>
<feature type="transmembrane region" description="Helical" evidence="12">
    <location>
        <begin position="147"/>
        <end position="167"/>
    </location>
</feature>
<evidence type="ECO:0000256" key="7">
    <source>
        <dbReference type="ARBA" id="ARBA00022967"/>
    </source>
</evidence>
<dbReference type="InterPro" id="IPR029035">
    <property type="entry name" value="DHS-like_NAD/FAD-binding_dom"/>
</dbReference>
<dbReference type="GO" id="GO:0005743">
    <property type="term" value="C:mitochondrial inner membrane"/>
    <property type="evidence" value="ECO:0007669"/>
    <property type="project" value="TreeGrafter"/>
</dbReference>
<dbReference type="SUPFAM" id="SSF52467">
    <property type="entry name" value="DHS-like NAD/FAD-binding domain"/>
    <property type="match status" value="1"/>
</dbReference>
<dbReference type="EMBL" id="GEVM01018806">
    <property type="protein sequence ID" value="JAU87132.1"/>
    <property type="molecule type" value="Transcribed_RNA"/>
</dbReference>